<reference evidence="1 2" key="1">
    <citation type="journal article" date="2016" name="Nat. Commun.">
        <title>Thousands of microbial genomes shed light on interconnected biogeochemical processes in an aquifer system.</title>
        <authorList>
            <person name="Anantharaman K."/>
            <person name="Brown C.T."/>
            <person name="Hug L.A."/>
            <person name="Sharon I."/>
            <person name="Castelle C.J."/>
            <person name="Probst A.J."/>
            <person name="Thomas B.C."/>
            <person name="Singh A."/>
            <person name="Wilkins M.J."/>
            <person name="Karaoz U."/>
            <person name="Brodie E.L."/>
            <person name="Williams K.H."/>
            <person name="Hubbard S.S."/>
            <person name="Banfield J.F."/>
        </authorList>
    </citation>
    <scope>NUCLEOTIDE SEQUENCE [LARGE SCALE GENOMIC DNA]</scope>
</reference>
<accession>A0A1F5EXG0</accession>
<dbReference type="AlphaFoldDB" id="A0A1F5EXG0"/>
<gene>
    <name evidence="1" type="ORF">A2Y64_03690</name>
</gene>
<dbReference type="EMBL" id="MFAF01000140">
    <property type="protein sequence ID" value="OGD71814.1"/>
    <property type="molecule type" value="Genomic_DNA"/>
</dbReference>
<evidence type="ECO:0000313" key="2">
    <source>
        <dbReference type="Proteomes" id="UP000177187"/>
    </source>
</evidence>
<sequence>MIISGRTSPRCGAAWLLGVLAVAAGFLLPGCGELDDETYIAVMVEYLRLGAEEGLPQPEALAEAARLHGTTAQSVYEYSRWLFRDRDTDVEVAAEIARRGQRYLSVPREGLPNPHEP</sequence>
<organism evidence="1 2">
    <name type="scientific">Candidatus Coatesbacteria bacterium RBG_13_66_14</name>
    <dbReference type="NCBI Taxonomy" id="1817816"/>
    <lineage>
        <taxon>Bacteria</taxon>
        <taxon>Candidatus Coatesiibacteriota</taxon>
    </lineage>
</organism>
<dbReference type="STRING" id="1817816.A2Y64_03690"/>
<protein>
    <recommendedName>
        <fullName evidence="3">DUF4296 domain-containing protein</fullName>
    </recommendedName>
</protein>
<evidence type="ECO:0008006" key="3">
    <source>
        <dbReference type="Google" id="ProtNLM"/>
    </source>
</evidence>
<dbReference type="Proteomes" id="UP000177187">
    <property type="component" value="Unassembled WGS sequence"/>
</dbReference>
<proteinExistence type="predicted"/>
<evidence type="ECO:0000313" key="1">
    <source>
        <dbReference type="EMBL" id="OGD71814.1"/>
    </source>
</evidence>
<comment type="caution">
    <text evidence="1">The sequence shown here is derived from an EMBL/GenBank/DDBJ whole genome shotgun (WGS) entry which is preliminary data.</text>
</comment>
<name>A0A1F5EXG0_9BACT</name>